<evidence type="ECO:0000256" key="2">
    <source>
        <dbReference type="ARBA" id="ARBA00023125"/>
    </source>
</evidence>
<proteinExistence type="predicted"/>
<evidence type="ECO:0000256" key="1">
    <source>
        <dbReference type="ARBA" id="ARBA00023015"/>
    </source>
</evidence>
<keyword evidence="2" id="KW-0238">DNA-binding</keyword>
<dbReference type="InterPro" id="IPR008920">
    <property type="entry name" value="TF_FadR/GntR_C"/>
</dbReference>
<evidence type="ECO:0000259" key="4">
    <source>
        <dbReference type="Pfam" id="PF07729"/>
    </source>
</evidence>
<protein>
    <submittedName>
        <fullName evidence="5">FCD domain-containing protein</fullName>
    </submittedName>
</protein>
<evidence type="ECO:0000313" key="6">
    <source>
        <dbReference type="Proteomes" id="UP000290682"/>
    </source>
</evidence>
<keyword evidence="6" id="KW-1185">Reference proteome</keyword>
<name>A0ABY0FE61_9NEIS</name>
<dbReference type="EMBL" id="REGR01000003">
    <property type="protein sequence ID" value="RXZ44516.1"/>
    <property type="molecule type" value="Genomic_DNA"/>
</dbReference>
<keyword evidence="3" id="KW-0804">Transcription</keyword>
<feature type="domain" description="GntR C-terminal" evidence="4">
    <location>
        <begin position="8"/>
        <end position="57"/>
    </location>
</feature>
<dbReference type="Gene3D" id="1.20.120.530">
    <property type="entry name" value="GntR ligand-binding domain-like"/>
    <property type="match status" value="1"/>
</dbReference>
<keyword evidence="1" id="KW-0805">Transcription regulation</keyword>
<accession>A0ABY0FE61</accession>
<evidence type="ECO:0000313" key="5">
    <source>
        <dbReference type="EMBL" id="RXZ44516.1"/>
    </source>
</evidence>
<dbReference type="Pfam" id="PF07729">
    <property type="entry name" value="FCD"/>
    <property type="match status" value="1"/>
</dbReference>
<evidence type="ECO:0000256" key="3">
    <source>
        <dbReference type="ARBA" id="ARBA00023163"/>
    </source>
</evidence>
<reference evidence="5 6" key="1">
    <citation type="submission" date="2018-10" db="EMBL/GenBank/DDBJ databases">
        <title>Draft genome of Fastidiocella sp. strain 375T, a bacterium isolated from a karstic cave dripping water.</title>
        <authorList>
            <person name="Coelho C."/>
            <person name="Verissimo A."/>
            <person name="Tiago I."/>
        </authorList>
    </citation>
    <scope>NUCLEOTIDE SEQUENCE [LARGE SCALE GENOMIC DNA]</scope>
    <source>
        <strain evidence="5 6">CAVE-375</strain>
    </source>
</reference>
<dbReference type="InterPro" id="IPR011711">
    <property type="entry name" value="GntR_C"/>
</dbReference>
<gene>
    <name evidence="5" type="ORF">EBB06_05290</name>
</gene>
<dbReference type="SUPFAM" id="SSF48008">
    <property type="entry name" value="GntR ligand-binding domain-like"/>
    <property type="match status" value="1"/>
</dbReference>
<comment type="caution">
    <text evidence="5">The sequence shown here is derived from an EMBL/GenBank/DDBJ whole genome shotgun (WGS) entry which is preliminary data.</text>
</comment>
<dbReference type="Proteomes" id="UP000290682">
    <property type="component" value="Unassembled WGS sequence"/>
</dbReference>
<organism evidence="5 6">
    <name type="scientific">Crenobacter cavernae</name>
    <dbReference type="NCBI Taxonomy" id="2290923"/>
    <lineage>
        <taxon>Bacteria</taxon>
        <taxon>Pseudomonadati</taxon>
        <taxon>Pseudomonadota</taxon>
        <taxon>Betaproteobacteria</taxon>
        <taxon>Neisseriales</taxon>
        <taxon>Neisseriaceae</taxon>
        <taxon>Crenobacter</taxon>
    </lineage>
</organism>
<sequence>MHAVFGLVESSIEQSYQQMSGREADIAHLIRQHRGIFDAIEAYDPQAGMKALDAHLTFIRGNVN</sequence>